<accession>X1K7G5</accession>
<protein>
    <submittedName>
        <fullName evidence="1">Uncharacterized protein</fullName>
    </submittedName>
</protein>
<organism evidence="1">
    <name type="scientific">marine sediment metagenome</name>
    <dbReference type="NCBI Taxonomy" id="412755"/>
    <lineage>
        <taxon>unclassified sequences</taxon>
        <taxon>metagenomes</taxon>
        <taxon>ecological metagenomes</taxon>
    </lineage>
</organism>
<reference evidence="1" key="1">
    <citation type="journal article" date="2014" name="Front. Microbiol.">
        <title>High frequency of phylogenetically diverse reductive dehalogenase-homologous genes in deep subseafloor sedimentary metagenomes.</title>
        <authorList>
            <person name="Kawai M."/>
            <person name="Futagami T."/>
            <person name="Toyoda A."/>
            <person name="Takaki Y."/>
            <person name="Nishi S."/>
            <person name="Hori S."/>
            <person name="Arai W."/>
            <person name="Tsubouchi T."/>
            <person name="Morono Y."/>
            <person name="Uchiyama I."/>
            <person name="Ito T."/>
            <person name="Fujiyama A."/>
            <person name="Inagaki F."/>
            <person name="Takami H."/>
        </authorList>
    </citation>
    <scope>NUCLEOTIDE SEQUENCE</scope>
    <source>
        <strain evidence="1">Expedition CK06-06</strain>
    </source>
</reference>
<sequence length="100" mass="12091">NSKNLYYYTESNKKNIKLKKKYLLFHNLKIENSDNFSGTKCIKINVENMKKYTLLKKIYIIRKRYYYTDTICMDIRYNERSLTGTVRAKGEKIIYIVNLL</sequence>
<feature type="non-terminal residue" evidence="1">
    <location>
        <position position="1"/>
    </location>
</feature>
<name>X1K7G5_9ZZZZ</name>
<evidence type="ECO:0000313" key="1">
    <source>
        <dbReference type="EMBL" id="GAH89570.1"/>
    </source>
</evidence>
<gene>
    <name evidence="1" type="ORF">S03H2_56865</name>
</gene>
<dbReference type="EMBL" id="BARU01036416">
    <property type="protein sequence ID" value="GAH89570.1"/>
    <property type="molecule type" value="Genomic_DNA"/>
</dbReference>
<comment type="caution">
    <text evidence="1">The sequence shown here is derived from an EMBL/GenBank/DDBJ whole genome shotgun (WGS) entry which is preliminary data.</text>
</comment>
<proteinExistence type="predicted"/>
<dbReference type="AlphaFoldDB" id="X1K7G5"/>